<evidence type="ECO:0000313" key="3">
    <source>
        <dbReference type="EMBL" id="MFC4721429.1"/>
    </source>
</evidence>
<reference evidence="4" key="1">
    <citation type="journal article" date="2019" name="Int. J. Syst. Evol. Microbiol.">
        <title>The Global Catalogue of Microorganisms (GCM) 10K type strain sequencing project: providing services to taxonomists for standard genome sequencing and annotation.</title>
        <authorList>
            <consortium name="The Broad Institute Genomics Platform"/>
            <consortium name="The Broad Institute Genome Sequencing Center for Infectious Disease"/>
            <person name="Wu L."/>
            <person name="Ma J."/>
        </authorList>
    </citation>
    <scope>NUCLEOTIDE SEQUENCE [LARGE SCALE GENOMIC DNA]</scope>
    <source>
        <strain evidence="4">CCUG 63682</strain>
    </source>
</reference>
<feature type="coiled-coil region" evidence="1">
    <location>
        <begin position="156"/>
        <end position="190"/>
    </location>
</feature>
<evidence type="ECO:0000256" key="2">
    <source>
        <dbReference type="SAM" id="SignalP"/>
    </source>
</evidence>
<feature type="chain" id="PRO_5047225145" description="Secreted protein" evidence="2">
    <location>
        <begin position="21"/>
        <end position="295"/>
    </location>
</feature>
<name>A0ABV9N2C3_9FLAO</name>
<dbReference type="Proteomes" id="UP001595953">
    <property type="component" value="Unassembled WGS sequence"/>
</dbReference>
<keyword evidence="2" id="KW-0732">Signal</keyword>
<sequence>MKKFLLLVFAILLLQFKLSAQENINNFKYVIVPTSYNFLEGQDRYQLNSLTKFLFNKYGFTAFLQNEDFPQDLKNNRCMAMFVNVDKEKAFLRTKLRIDLLDCNGNLITSSRVGATNEKEFDKAYNLALRDAFETFQHANYSYEPGNTAVASTTNQPVVNENLAEKEKEIERLQDELKSLKEEKKEPVKEVEVPVAVIKEEPKIETKTEVVKPKVNEVKIEVKEASNLLYAQPIANGFQVVDLTPKIVMIILETAKKDTFVVKDDNAIVYKENGLWYLSRNDGSKVSIEPLNIKF</sequence>
<feature type="signal peptide" evidence="2">
    <location>
        <begin position="1"/>
        <end position="20"/>
    </location>
</feature>
<protein>
    <recommendedName>
        <fullName evidence="5">Secreted protein</fullName>
    </recommendedName>
</protein>
<proteinExistence type="predicted"/>
<evidence type="ECO:0000256" key="1">
    <source>
        <dbReference type="SAM" id="Coils"/>
    </source>
</evidence>
<comment type="caution">
    <text evidence="3">The sequence shown here is derived from an EMBL/GenBank/DDBJ whole genome shotgun (WGS) entry which is preliminary data.</text>
</comment>
<gene>
    <name evidence="3" type="ORF">ACFO5O_03785</name>
</gene>
<accession>A0ABV9N2C3</accession>
<evidence type="ECO:0000313" key="4">
    <source>
        <dbReference type="Proteomes" id="UP001595953"/>
    </source>
</evidence>
<evidence type="ECO:0008006" key="5">
    <source>
        <dbReference type="Google" id="ProtNLM"/>
    </source>
</evidence>
<organism evidence="3 4">
    <name type="scientific">Geojedonia litorea</name>
    <dbReference type="NCBI Taxonomy" id="1268269"/>
    <lineage>
        <taxon>Bacteria</taxon>
        <taxon>Pseudomonadati</taxon>
        <taxon>Bacteroidota</taxon>
        <taxon>Flavobacteriia</taxon>
        <taxon>Flavobacteriales</taxon>
        <taxon>Flavobacteriaceae</taxon>
        <taxon>Geojedonia</taxon>
    </lineage>
</organism>
<dbReference type="RefSeq" id="WP_387961118.1">
    <property type="nucleotide sequence ID" value="NZ_JBHSGP010000007.1"/>
</dbReference>
<dbReference type="EMBL" id="JBHSGP010000007">
    <property type="protein sequence ID" value="MFC4721429.1"/>
    <property type="molecule type" value="Genomic_DNA"/>
</dbReference>
<keyword evidence="1" id="KW-0175">Coiled coil</keyword>
<keyword evidence="4" id="KW-1185">Reference proteome</keyword>